<proteinExistence type="predicted"/>
<dbReference type="Proteomes" id="UP001295794">
    <property type="component" value="Unassembled WGS sequence"/>
</dbReference>
<protein>
    <recommendedName>
        <fullName evidence="2">LYR motif-containing protein Cup1-like N-terminal domain-containing protein</fullName>
    </recommendedName>
</protein>
<feature type="domain" description="LYR motif-containing protein Cup1-like N-terminal" evidence="2">
    <location>
        <begin position="12"/>
        <end position="97"/>
    </location>
</feature>
<accession>A0AAD2HPX5</accession>
<feature type="compositionally biased region" description="Basic and acidic residues" evidence="1">
    <location>
        <begin position="146"/>
        <end position="170"/>
    </location>
</feature>
<dbReference type="Pfam" id="PF20263">
    <property type="entry name" value="LYRM2-like"/>
    <property type="match status" value="1"/>
</dbReference>
<keyword evidence="4" id="KW-1185">Reference proteome</keyword>
<feature type="region of interest" description="Disordered" evidence="1">
    <location>
        <begin position="140"/>
        <end position="170"/>
    </location>
</feature>
<name>A0AAD2HPX5_9AGAR</name>
<dbReference type="EMBL" id="CAVNYO010000440">
    <property type="protein sequence ID" value="CAK5279996.1"/>
    <property type="molecule type" value="Genomic_DNA"/>
</dbReference>
<gene>
    <name evidence="3" type="ORF">MYCIT1_LOCUS30417</name>
</gene>
<reference evidence="3" key="1">
    <citation type="submission" date="2023-11" db="EMBL/GenBank/DDBJ databases">
        <authorList>
            <person name="De Vega J J."/>
            <person name="De Vega J J."/>
        </authorList>
    </citation>
    <scope>NUCLEOTIDE SEQUENCE</scope>
</reference>
<evidence type="ECO:0000256" key="1">
    <source>
        <dbReference type="SAM" id="MobiDB-lite"/>
    </source>
</evidence>
<comment type="caution">
    <text evidence="3">The sequence shown here is derived from an EMBL/GenBank/DDBJ whole genome shotgun (WGS) entry which is preliminary data.</text>
</comment>
<evidence type="ECO:0000259" key="2">
    <source>
        <dbReference type="Pfam" id="PF20263"/>
    </source>
</evidence>
<sequence length="314" mass="36102">MISINRHVVFSVYRAVLRETRKLPHQYLRYFWKVKAGDDVRAIFKTDLLDHIRARKCKRLSQDLRKLEKANKRDSKAFDHVLDLAYGRKGKLRRELMEPLLTDPFAKLPPRIIPAEESSRPPVYSGELRALITSTLSKKGGAVNSDKLKTPPKLPERANPESEEARLRGPFSKRREVNIRKRFFAQEAQKVRPPLQVVVNQEISTQACVRTGVRSLPFQGSNIFQDVVDMARAPWMTPEPEPEGPQPIHPPRWLRRRYQSLLDRLPVLSANSVGEKSTYSVSLSPERLGAERRPLIDESSLEWVDADTKSKNNK</sequence>
<evidence type="ECO:0000313" key="4">
    <source>
        <dbReference type="Proteomes" id="UP001295794"/>
    </source>
</evidence>
<dbReference type="InterPro" id="IPR046896">
    <property type="entry name" value="Cup1-like_N"/>
</dbReference>
<dbReference type="AlphaFoldDB" id="A0AAD2HPX5"/>
<organism evidence="3 4">
    <name type="scientific">Mycena citricolor</name>
    <dbReference type="NCBI Taxonomy" id="2018698"/>
    <lineage>
        <taxon>Eukaryota</taxon>
        <taxon>Fungi</taxon>
        <taxon>Dikarya</taxon>
        <taxon>Basidiomycota</taxon>
        <taxon>Agaricomycotina</taxon>
        <taxon>Agaricomycetes</taxon>
        <taxon>Agaricomycetidae</taxon>
        <taxon>Agaricales</taxon>
        <taxon>Marasmiineae</taxon>
        <taxon>Mycenaceae</taxon>
        <taxon>Mycena</taxon>
    </lineage>
</organism>
<evidence type="ECO:0000313" key="3">
    <source>
        <dbReference type="EMBL" id="CAK5279996.1"/>
    </source>
</evidence>